<name>A0A849A2X8_9ACTN</name>
<accession>A0A849A2X8</accession>
<evidence type="ECO:0000313" key="2">
    <source>
        <dbReference type="EMBL" id="NNG35394.1"/>
    </source>
</evidence>
<dbReference type="Pfam" id="PF02627">
    <property type="entry name" value="CMD"/>
    <property type="match status" value="1"/>
</dbReference>
<sequence>MPIDFTVHDETTAPDEAAPMLAGARSRLGFVSTLAGVMAESPQLLAGYNAAYDAFMKTSLPLLARHTVLIAVSVENRCEYCVAAHCTMALRARMPDAVLRALRAGRELPDPRLQAVAALAMALVRQRGWADDAQLQAFFDAGFDRRQALDVVLGVGVKTMSNYTNHVAHTPLDPAWRDQRWSAPELGDRPAQG</sequence>
<dbReference type="SUPFAM" id="SSF69118">
    <property type="entry name" value="AhpD-like"/>
    <property type="match status" value="1"/>
</dbReference>
<evidence type="ECO:0000313" key="3">
    <source>
        <dbReference type="Proteomes" id="UP000562984"/>
    </source>
</evidence>
<dbReference type="AlphaFoldDB" id="A0A849A2X8"/>
<dbReference type="PANTHER" id="PTHR35446">
    <property type="entry name" value="SI:CH211-175M2.5"/>
    <property type="match status" value="1"/>
</dbReference>
<dbReference type="InterPro" id="IPR029032">
    <property type="entry name" value="AhpD-like"/>
</dbReference>
<dbReference type="RefSeq" id="WP_171199092.1">
    <property type="nucleotide sequence ID" value="NZ_JABEND010000003.1"/>
</dbReference>
<comment type="caution">
    <text evidence="2">The sequence shown here is derived from an EMBL/GenBank/DDBJ whole genome shotgun (WGS) entry which is preliminary data.</text>
</comment>
<reference evidence="2 3" key="1">
    <citation type="submission" date="2020-05" db="EMBL/GenBank/DDBJ databases">
        <title>Nakamurella sp. DB0629 isolated from air conditioner.</title>
        <authorList>
            <person name="Kim D.H."/>
            <person name="Kim D.-U."/>
        </authorList>
    </citation>
    <scope>NUCLEOTIDE SEQUENCE [LARGE SCALE GENOMIC DNA]</scope>
    <source>
        <strain evidence="2 3">DB0629</strain>
    </source>
</reference>
<keyword evidence="3" id="KW-1185">Reference proteome</keyword>
<dbReference type="Gene3D" id="1.20.1290.10">
    <property type="entry name" value="AhpD-like"/>
    <property type="match status" value="1"/>
</dbReference>
<gene>
    <name evidence="2" type="ORF">HKD39_06660</name>
</gene>
<dbReference type="Proteomes" id="UP000562984">
    <property type="component" value="Unassembled WGS sequence"/>
</dbReference>
<protein>
    <submittedName>
        <fullName evidence="2">Carboxymuconolactone decarboxylase family protein</fullName>
    </submittedName>
</protein>
<evidence type="ECO:0000259" key="1">
    <source>
        <dbReference type="Pfam" id="PF02627"/>
    </source>
</evidence>
<organism evidence="2 3">
    <name type="scientific">Nakamurella aerolata</name>
    <dbReference type="NCBI Taxonomy" id="1656892"/>
    <lineage>
        <taxon>Bacteria</taxon>
        <taxon>Bacillati</taxon>
        <taxon>Actinomycetota</taxon>
        <taxon>Actinomycetes</taxon>
        <taxon>Nakamurellales</taxon>
        <taxon>Nakamurellaceae</taxon>
        <taxon>Nakamurella</taxon>
    </lineage>
</organism>
<proteinExistence type="predicted"/>
<feature type="domain" description="Carboxymuconolactone decarboxylase-like" evidence="1">
    <location>
        <begin position="42"/>
        <end position="105"/>
    </location>
</feature>
<dbReference type="EMBL" id="JABEND010000003">
    <property type="protein sequence ID" value="NNG35394.1"/>
    <property type="molecule type" value="Genomic_DNA"/>
</dbReference>
<dbReference type="PANTHER" id="PTHR35446:SF3">
    <property type="entry name" value="CMD DOMAIN-CONTAINING PROTEIN"/>
    <property type="match status" value="1"/>
</dbReference>
<dbReference type="GO" id="GO:0051920">
    <property type="term" value="F:peroxiredoxin activity"/>
    <property type="evidence" value="ECO:0007669"/>
    <property type="project" value="InterPro"/>
</dbReference>
<dbReference type="InterPro" id="IPR003779">
    <property type="entry name" value="CMD-like"/>
</dbReference>